<dbReference type="Pfam" id="PF01266">
    <property type="entry name" value="DAO"/>
    <property type="match status" value="1"/>
</dbReference>
<evidence type="ECO:0000313" key="5">
    <source>
        <dbReference type="Proteomes" id="UP001162891"/>
    </source>
</evidence>
<proteinExistence type="predicted"/>
<organism evidence="4 5">
    <name type="scientific">Anaeromyxobacter oryzae</name>
    <dbReference type="NCBI Taxonomy" id="2918170"/>
    <lineage>
        <taxon>Bacteria</taxon>
        <taxon>Pseudomonadati</taxon>
        <taxon>Myxococcota</taxon>
        <taxon>Myxococcia</taxon>
        <taxon>Myxococcales</taxon>
        <taxon>Cystobacterineae</taxon>
        <taxon>Anaeromyxobacteraceae</taxon>
        <taxon>Anaeromyxobacter</taxon>
    </lineage>
</organism>
<name>A0ABM7WQJ2_9BACT</name>
<dbReference type="InterPro" id="IPR006076">
    <property type="entry name" value="FAD-dep_OxRdtase"/>
</dbReference>
<sequence length="493" mass="52499">MTKQLACACEDVSLDEVRRAFALGHRDLESVKRYTGFGTGPCQGKSCLALVVRELLRLGATPAEIVPFTARAPVQPVALGELATLDPAALPLDDGIPVEPPATDVPSAHPQAPLPAHADVVIVGGGIMGLALAAELAARGRTDVLVLEGAYLNAGASGRNGGGVRAQWSTPTMIRLARRSLELCDRFAVEMGVNVWFRRGGYLFLAPTKEQVARIERNAALHRREGLRTRVIGPAEALEVVPELDASRFLAASHNPDDGVVFPWPFLWGYAGKAEALGARVRTFTRVTGFETAGRRVAAVVTDRGRVACDTVVVAAGAWSKQVAALAGVALPNRPTRHEILVTEPLKPWLDPLVSVLGNGLYFSQSQRGELVGGMGDPAEPEGVVQGSTLRFLARFARAATAAVPALAGVKVLRQWAGCYDVTPDNNPVLGPAGLDNFHQLSGFVGHGFMMAPAVAELYADWLTGRGKDEIFDRFGVERFARGAVSREDFIIG</sequence>
<dbReference type="Gene3D" id="3.50.50.60">
    <property type="entry name" value="FAD/NAD(P)-binding domain"/>
    <property type="match status" value="1"/>
</dbReference>
<feature type="domain" description="SoxA A3" evidence="3">
    <location>
        <begin position="4"/>
        <end position="83"/>
    </location>
</feature>
<feature type="domain" description="FAD dependent oxidoreductase" evidence="2">
    <location>
        <begin position="119"/>
        <end position="462"/>
    </location>
</feature>
<dbReference type="InterPro" id="IPR041117">
    <property type="entry name" value="SoxA_A3"/>
</dbReference>
<evidence type="ECO:0000259" key="2">
    <source>
        <dbReference type="Pfam" id="PF01266"/>
    </source>
</evidence>
<evidence type="ECO:0008006" key="6">
    <source>
        <dbReference type="Google" id="ProtNLM"/>
    </source>
</evidence>
<dbReference type="PANTHER" id="PTHR13847">
    <property type="entry name" value="SARCOSINE DEHYDROGENASE-RELATED"/>
    <property type="match status" value="1"/>
</dbReference>
<reference evidence="5" key="1">
    <citation type="journal article" date="2022" name="Int. J. Syst. Evol. Microbiol.">
        <title>Anaeromyxobacter oryzae sp. nov., Anaeromyxobacter diazotrophicus sp. nov. and Anaeromyxobacter paludicola sp. nov., isolated from paddy soils.</title>
        <authorList>
            <person name="Itoh H."/>
            <person name="Xu Z."/>
            <person name="Mise K."/>
            <person name="Masuda Y."/>
            <person name="Ushijima N."/>
            <person name="Hayakawa C."/>
            <person name="Shiratori Y."/>
            <person name="Senoo K."/>
        </authorList>
    </citation>
    <scope>NUCLEOTIDE SEQUENCE [LARGE SCALE GENOMIC DNA]</scope>
    <source>
        <strain evidence="5">Red232</strain>
    </source>
</reference>
<keyword evidence="5" id="KW-1185">Reference proteome</keyword>
<dbReference type="InterPro" id="IPR036188">
    <property type="entry name" value="FAD/NAD-bd_sf"/>
</dbReference>
<dbReference type="Proteomes" id="UP001162891">
    <property type="component" value="Chromosome"/>
</dbReference>
<dbReference type="EMBL" id="AP025591">
    <property type="protein sequence ID" value="BDG01736.1"/>
    <property type="molecule type" value="Genomic_DNA"/>
</dbReference>
<dbReference type="Gene3D" id="1.10.10.1100">
    <property type="entry name" value="BFD-like [2Fe-2S]-binding domain"/>
    <property type="match status" value="1"/>
</dbReference>
<evidence type="ECO:0000259" key="3">
    <source>
        <dbReference type="Pfam" id="PF17806"/>
    </source>
</evidence>
<dbReference type="SUPFAM" id="SSF51905">
    <property type="entry name" value="FAD/NAD(P)-binding domain"/>
    <property type="match status" value="1"/>
</dbReference>
<dbReference type="SUPFAM" id="SSF54373">
    <property type="entry name" value="FAD-linked reductases, C-terminal domain"/>
    <property type="match status" value="1"/>
</dbReference>
<dbReference type="Gene3D" id="3.30.9.10">
    <property type="entry name" value="D-Amino Acid Oxidase, subunit A, domain 2"/>
    <property type="match status" value="1"/>
</dbReference>
<dbReference type="InterPro" id="IPR041854">
    <property type="entry name" value="BFD-like_2Fe2S-bd_dom_sf"/>
</dbReference>
<accession>A0ABM7WQJ2</accession>
<protein>
    <recommendedName>
        <fullName evidence="6">FAD dependent oxidoreductase</fullName>
    </recommendedName>
</protein>
<dbReference type="RefSeq" id="WP_248358516.1">
    <property type="nucleotide sequence ID" value="NZ_AP025591.1"/>
</dbReference>
<evidence type="ECO:0000313" key="4">
    <source>
        <dbReference type="EMBL" id="BDG01736.1"/>
    </source>
</evidence>
<keyword evidence="1" id="KW-0560">Oxidoreductase</keyword>
<evidence type="ECO:0000256" key="1">
    <source>
        <dbReference type="ARBA" id="ARBA00023002"/>
    </source>
</evidence>
<dbReference type="PANTHER" id="PTHR13847:SF287">
    <property type="entry name" value="FAD-DEPENDENT OXIDOREDUCTASE DOMAIN-CONTAINING PROTEIN 1"/>
    <property type="match status" value="1"/>
</dbReference>
<dbReference type="Pfam" id="PF17806">
    <property type="entry name" value="SO_alpha_A3"/>
    <property type="match status" value="1"/>
</dbReference>
<gene>
    <name evidence="4" type="ORF">AMOR_07320</name>
</gene>